<dbReference type="Gene3D" id="3.40.1230.10">
    <property type="entry name" value="MTH938-like"/>
    <property type="match status" value="1"/>
</dbReference>
<dbReference type="InterPro" id="IPR036748">
    <property type="entry name" value="MTH938-like_sf"/>
</dbReference>
<organism evidence="1 2">
    <name type="scientific">Aminobacter niigataensis</name>
    <dbReference type="NCBI Taxonomy" id="83265"/>
    <lineage>
        <taxon>Bacteria</taxon>
        <taxon>Pseudomonadati</taxon>
        <taxon>Pseudomonadota</taxon>
        <taxon>Alphaproteobacteria</taxon>
        <taxon>Hyphomicrobiales</taxon>
        <taxon>Phyllobacteriaceae</taxon>
        <taxon>Aminobacter</taxon>
    </lineage>
</organism>
<accession>A0ABR6KYP1</accession>
<reference evidence="1 2" key="1">
    <citation type="submission" date="2020-08" db="EMBL/GenBank/DDBJ databases">
        <title>Genomic Encyclopedia of Type Strains, Phase IV (KMG-IV): sequencing the most valuable type-strain genomes for metagenomic binning, comparative biology and taxonomic classification.</title>
        <authorList>
            <person name="Goeker M."/>
        </authorList>
    </citation>
    <scope>NUCLEOTIDE SEQUENCE [LARGE SCALE GENOMIC DNA]</scope>
    <source>
        <strain evidence="1 2">DSM 7050</strain>
    </source>
</reference>
<sequence length="128" mass="13742">MAGLIIREAHFPGRAPVDAYGDGGFRFADMSHRGSILCLPSGIYGWQPTDPLALTPADFEKLFAEAADVEILLVGMGKELRRLPERLRAALKQAKISADPMSTGAAVRTYNVLLAEDRAVAAAFIAVD</sequence>
<gene>
    <name evidence="1" type="ORF">GGQ99_001366</name>
</gene>
<dbReference type="CDD" id="cd00248">
    <property type="entry name" value="Mth938-like"/>
    <property type="match status" value="1"/>
</dbReference>
<evidence type="ECO:0000313" key="1">
    <source>
        <dbReference type="EMBL" id="MBB4649644.1"/>
    </source>
</evidence>
<proteinExistence type="predicted"/>
<dbReference type="Proteomes" id="UP000539538">
    <property type="component" value="Unassembled WGS sequence"/>
</dbReference>
<dbReference type="RefSeq" id="WP_183261571.1">
    <property type="nucleotide sequence ID" value="NZ_BAAAVZ010000003.1"/>
</dbReference>
<protein>
    <recommendedName>
        <fullName evidence="3">Mth938-like domain-containing protein</fullName>
    </recommendedName>
</protein>
<evidence type="ECO:0000313" key="2">
    <source>
        <dbReference type="Proteomes" id="UP000539538"/>
    </source>
</evidence>
<keyword evidence="2" id="KW-1185">Reference proteome</keyword>
<dbReference type="EMBL" id="JACHOT010000001">
    <property type="protein sequence ID" value="MBB4649644.1"/>
    <property type="molecule type" value="Genomic_DNA"/>
</dbReference>
<dbReference type="Pfam" id="PF04430">
    <property type="entry name" value="DUF498"/>
    <property type="match status" value="1"/>
</dbReference>
<dbReference type="InterPro" id="IPR007523">
    <property type="entry name" value="NDUFAF3/AAMDC"/>
</dbReference>
<comment type="caution">
    <text evidence="1">The sequence shown here is derived from an EMBL/GenBank/DDBJ whole genome shotgun (WGS) entry which is preliminary data.</text>
</comment>
<dbReference type="PANTHER" id="PTHR21192">
    <property type="entry name" value="NUCLEAR PROTEIN E3-3"/>
    <property type="match status" value="1"/>
</dbReference>
<evidence type="ECO:0008006" key="3">
    <source>
        <dbReference type="Google" id="ProtNLM"/>
    </source>
</evidence>
<dbReference type="PANTHER" id="PTHR21192:SF2">
    <property type="entry name" value="NADH DEHYDROGENASE [UBIQUINONE] 1 ALPHA SUBCOMPLEX ASSEMBLY FACTOR 3"/>
    <property type="match status" value="1"/>
</dbReference>
<name>A0ABR6KYP1_9HYPH</name>
<dbReference type="SUPFAM" id="SSF64076">
    <property type="entry name" value="MTH938-like"/>
    <property type="match status" value="1"/>
</dbReference>